<dbReference type="Proteomes" id="UP000887013">
    <property type="component" value="Unassembled WGS sequence"/>
</dbReference>
<dbReference type="AlphaFoldDB" id="A0A8X6J6I4"/>
<proteinExistence type="predicted"/>
<keyword evidence="2" id="KW-1185">Reference proteome</keyword>
<comment type="caution">
    <text evidence="1">The sequence shown here is derived from an EMBL/GenBank/DDBJ whole genome shotgun (WGS) entry which is preliminary data.</text>
</comment>
<evidence type="ECO:0000313" key="2">
    <source>
        <dbReference type="Proteomes" id="UP000887013"/>
    </source>
</evidence>
<reference evidence="1" key="1">
    <citation type="submission" date="2020-08" db="EMBL/GenBank/DDBJ databases">
        <title>Multicomponent nature underlies the extraordinary mechanical properties of spider dragline silk.</title>
        <authorList>
            <person name="Kono N."/>
            <person name="Nakamura H."/>
            <person name="Mori M."/>
            <person name="Yoshida Y."/>
            <person name="Ohtoshi R."/>
            <person name="Malay A.D."/>
            <person name="Moran D.A.P."/>
            <person name="Tomita M."/>
            <person name="Numata K."/>
            <person name="Arakawa K."/>
        </authorList>
    </citation>
    <scope>NUCLEOTIDE SEQUENCE</scope>
</reference>
<protein>
    <submittedName>
        <fullName evidence="1">Uncharacterized protein</fullName>
    </submittedName>
</protein>
<dbReference type="OrthoDB" id="6409659at2759"/>
<organism evidence="1 2">
    <name type="scientific">Nephila pilipes</name>
    <name type="common">Giant wood spider</name>
    <name type="synonym">Nephila maculata</name>
    <dbReference type="NCBI Taxonomy" id="299642"/>
    <lineage>
        <taxon>Eukaryota</taxon>
        <taxon>Metazoa</taxon>
        <taxon>Ecdysozoa</taxon>
        <taxon>Arthropoda</taxon>
        <taxon>Chelicerata</taxon>
        <taxon>Arachnida</taxon>
        <taxon>Araneae</taxon>
        <taxon>Araneomorphae</taxon>
        <taxon>Entelegynae</taxon>
        <taxon>Araneoidea</taxon>
        <taxon>Nephilidae</taxon>
        <taxon>Nephila</taxon>
    </lineage>
</organism>
<gene>
    <name evidence="1" type="primary">AVEN_97909_1</name>
    <name evidence="1" type="ORF">NPIL_350551</name>
</gene>
<sequence>MSNRYKLISISFCLDSAVQPFRIITDTERFFNAKDCVISVKAFCGDVFVLTLCGHEVVKRIKNDDRIIINEKIFKYKIVETTITSLKIDIPYYGIKLDDINRLLRTNGNILLNEFQGTEKRVYYAVMEVKRDIPARIKCKYGYLDVVEIV</sequence>
<accession>A0A8X6J6I4</accession>
<name>A0A8X6J6I4_NEPPI</name>
<evidence type="ECO:0000313" key="1">
    <source>
        <dbReference type="EMBL" id="GFS40161.1"/>
    </source>
</evidence>
<dbReference type="EMBL" id="BMAW01089484">
    <property type="protein sequence ID" value="GFS40161.1"/>
    <property type="molecule type" value="Genomic_DNA"/>
</dbReference>